<evidence type="ECO:0000256" key="3">
    <source>
        <dbReference type="ARBA" id="ARBA00022723"/>
    </source>
</evidence>
<dbReference type="HAMAP" id="MF_01480">
    <property type="entry name" value="Cas9"/>
    <property type="match status" value="1"/>
</dbReference>
<evidence type="ECO:0000256" key="9">
    <source>
        <dbReference type="ARBA" id="ARBA00023125"/>
    </source>
</evidence>
<feature type="binding site" evidence="12">
    <location>
        <position position="752"/>
    </location>
    <ligand>
        <name>Mg(2+)</name>
        <dbReference type="ChEBI" id="CHEBI:18420"/>
        <label>2</label>
    </ligand>
</feature>
<keyword evidence="2 12" id="KW-0540">Nuclease</keyword>
<evidence type="ECO:0000259" key="14">
    <source>
        <dbReference type="PROSITE" id="PS51749"/>
    </source>
</evidence>
<keyword evidence="10" id="KW-0464">Manganese</keyword>
<feature type="compositionally biased region" description="Basic and acidic residues" evidence="13">
    <location>
        <begin position="187"/>
        <end position="197"/>
    </location>
</feature>
<reference evidence="15 16" key="1">
    <citation type="submission" date="2024-04" db="EMBL/GenBank/DDBJ databases">
        <title>A novel species isolated from cricket.</title>
        <authorList>
            <person name="Wang H.-C."/>
        </authorList>
    </citation>
    <scope>NUCLEOTIDE SEQUENCE [LARGE SCALE GENOMIC DNA]</scope>
    <source>
        <strain evidence="15 16">WL0021</strain>
    </source>
</reference>
<dbReference type="Gene3D" id="3.30.420.10">
    <property type="entry name" value="Ribonuclease H-like superfamily/Ribonuclease H"/>
    <property type="match status" value="3"/>
</dbReference>
<keyword evidence="4 12" id="KW-0255">Endonuclease</keyword>
<comment type="similarity">
    <text evidence="12">Belongs to the CRISPR-associated Cas9 family.</text>
</comment>
<feature type="binding site" evidence="12">
    <location>
        <position position="8"/>
    </location>
    <ligand>
        <name>Mg(2+)</name>
        <dbReference type="ChEBI" id="CHEBI:18420"/>
        <label>2</label>
    </ligand>
</feature>
<evidence type="ECO:0000256" key="7">
    <source>
        <dbReference type="ARBA" id="ARBA00022884"/>
    </source>
</evidence>
<feature type="binding site" evidence="12">
    <location>
        <position position="534"/>
    </location>
    <ligand>
        <name>Mg(2+)</name>
        <dbReference type="ChEBI" id="CHEBI:18420"/>
        <label>1</label>
    </ligand>
</feature>
<comment type="cofactor">
    <cofactor evidence="1 12">
        <name>Mg(2+)</name>
        <dbReference type="ChEBI" id="CHEBI:18420"/>
    </cofactor>
</comment>
<dbReference type="InterPro" id="IPR033114">
    <property type="entry name" value="HNH_CAS9"/>
</dbReference>
<accession>A0ABV0BI44</accession>
<dbReference type="InterPro" id="IPR041383">
    <property type="entry name" value="RuvC_III"/>
</dbReference>
<dbReference type="GO" id="GO:0004519">
    <property type="term" value="F:endonuclease activity"/>
    <property type="evidence" value="ECO:0007669"/>
    <property type="project" value="UniProtKB-KW"/>
</dbReference>
<keyword evidence="6 12" id="KW-0460">Magnesium</keyword>
<evidence type="ECO:0000256" key="1">
    <source>
        <dbReference type="ARBA" id="ARBA00001946"/>
    </source>
</evidence>
<keyword evidence="3 12" id="KW-0479">Metal-binding</keyword>
<keyword evidence="16" id="KW-1185">Reference proteome</keyword>
<evidence type="ECO:0000256" key="13">
    <source>
        <dbReference type="SAM" id="MobiDB-lite"/>
    </source>
</evidence>
<feature type="active site" description="Proton acceptor for HNH nuclease domain" evidence="12">
    <location>
        <position position="616"/>
    </location>
</feature>
<name>A0ABV0BI44_9HYPH</name>
<protein>
    <recommendedName>
        <fullName evidence="12">CRISPR-associated endonuclease Cas9</fullName>
        <ecNumber evidence="12">3.1.-.-</ecNumber>
    </recommendedName>
</protein>
<comment type="function">
    <text evidence="12">CRISPR (clustered regularly interspaced short palindromic repeat) is an adaptive immune system that provides protection against mobile genetic elements (viruses, transposable elements and conjugative plasmids). CRISPR clusters contain spacers, sequences complementary to antecedent mobile elements, and target invading nucleic acids. CRISPR clusters are transcribed and processed into CRISPR RNA (crRNA). In type II CRISPR systems correct processing of pre-crRNA requires a trans-encoded small RNA (tracrRNA), endogenous ribonuclease 3 (rnc) and this protein. The tracrRNA serves as a guide for ribonuclease 3-aided processing of pre-crRNA. Subsequently Cas9/crRNA/tracrRNA endonucleolytically cleaves linear or circular dsDNA target complementary to the spacer; Cas9 is inactive in the absence of the 2 guide RNAs (gRNA). Cas9 recognizes the protospacer adjacent motif (PAM) in the CRISPR repeat sequences to help distinguish self versus nonself, as targets within the bacterial CRISPR locus do not have PAMs. PAM recognition is also required for catalytic activity.</text>
</comment>
<dbReference type="PROSITE" id="PS51749">
    <property type="entry name" value="HNH_CAS9"/>
    <property type="match status" value="1"/>
</dbReference>
<evidence type="ECO:0000256" key="6">
    <source>
        <dbReference type="ARBA" id="ARBA00022842"/>
    </source>
</evidence>
<evidence type="ECO:0000256" key="8">
    <source>
        <dbReference type="ARBA" id="ARBA00023118"/>
    </source>
</evidence>
<evidence type="ECO:0000256" key="4">
    <source>
        <dbReference type="ARBA" id="ARBA00022759"/>
    </source>
</evidence>
<feature type="active site" description="For RuvC-like nuclease domain" evidence="12">
    <location>
        <position position="8"/>
    </location>
</feature>
<sequence length="1059" mass="121277">MGLRFSFDMGTNSIGWAVWRTGLDELGVFGKDAPKELLQSGVRIFKDGRNPKDGSSLAEMRRIPRQARRRRDRFVQRRDNLLKALIAEGFMPEQELERKQLASLDPYLLRAKGLNEPLTASEMGRILFHINQRRGFKSNRKADRKNSENGVIAEGAKRLTQALIEQGSRTYGEFLWTRQRGQGGDSSRPRDPERLPTRIRMDGQGASALYEFYPTREMMLHEFHTLWGIQQSYNPAVFKSDLREKIEKIIFYQRPLKPPKIGRCTFVSEDFRTPKALPSVQEREMLERLNHIRLLDAAGYERPLTLQERDVLASALRNTDKMTFKGLRKGLKLGGDIRINFEETGEKHLSGCVTNKILSKPDHFGPRWNTLPLEDKDAFITKLLQADDDDALIIQLMKEYGLDHEHAEACATIPLPEGYSRLGSTANTAILDALTHEVDERGFVISYAEAVKRAGWHHSDERTGEIWQRLPYYGQVLQRHIIPGSMDPIDKKKDKAAYWGRISNPTVHIGLNQLRRLVNALIIKFGHPDQVVIELAREFKLSQRQKEELQKTNRRNRDANEARRKRMEGFAEFTGANMSRMKLFEAQMVDGVVQCPFSGRVIPLSKLYTSEIEIEHILPWSRTLDDGNANKVLCYRDMNRIKRGKSPFEAFGNEPQWPDILARAAALPKEKRWRFYPDAMDVFTKKGDFLDRQLNETQYLSRLAKTYLGCICDPTQVYVTPGRLIGLLRGKWGLNGLLGNDNQKNRTDHRHHAIDAIVIGAMTRGILQTVAREAGKAEQQEHGNIIGRIPEPFDNFRHHIRESVESITVSHKSEQGKSGALHEDTAYGFIHSPAEAAEIGNLVRRKPLVDLTAGEVDRIRDPKHRLALQERLAGLRDAKGKVRDSKELMDILKAYAAENGIRRIRIGKEDKSAYPIKDKKSHEVYKAVIPGENHHIDVVQMRDGKWECFAASIFEVNQKDWRPLWEREKLGGKLVMRLHKGDMVQIQDADGSLCIKTVIRLQPSSNTIRLVPHNEGGVFEQRHNDDADSFRWDFASISRLKERQCHKIKVDVLGDYNLP</sequence>
<evidence type="ECO:0000313" key="16">
    <source>
        <dbReference type="Proteomes" id="UP001418637"/>
    </source>
</evidence>
<feature type="compositionally biased region" description="Basic and acidic residues" evidence="13">
    <location>
        <begin position="544"/>
        <end position="562"/>
    </location>
</feature>
<feature type="binding site" evidence="12">
    <location>
        <position position="8"/>
    </location>
    <ligand>
        <name>Mg(2+)</name>
        <dbReference type="ChEBI" id="CHEBI:18420"/>
        <label>1</label>
    </ligand>
</feature>
<comment type="domain">
    <text evidence="12">Has 2 endonuclease domains. The discontinuous RuvC-like domain cleaves the target DNA noncomplementary to crRNA while the HNH nuclease domain cleaves the target DNA complementary to crRNA.</text>
</comment>
<evidence type="ECO:0000256" key="12">
    <source>
        <dbReference type="HAMAP-Rule" id="MF_01480"/>
    </source>
</evidence>
<dbReference type="EC" id="3.1.-.-" evidence="12"/>
<evidence type="ECO:0000256" key="10">
    <source>
        <dbReference type="ARBA" id="ARBA00023211"/>
    </source>
</evidence>
<keyword evidence="9 12" id="KW-0238">DNA-binding</keyword>
<evidence type="ECO:0000256" key="11">
    <source>
        <dbReference type="ARBA" id="ARBA00046380"/>
    </source>
</evidence>
<dbReference type="InterPro" id="IPR028629">
    <property type="entry name" value="Cas9"/>
</dbReference>
<comment type="subunit">
    <text evidence="11 12">Monomer. Binds crRNA and tracrRNA.</text>
</comment>
<feature type="region of interest" description="Disordered" evidence="13">
    <location>
        <begin position="544"/>
        <end position="563"/>
    </location>
</feature>
<feature type="binding site" evidence="12">
    <location>
        <position position="538"/>
    </location>
    <ligand>
        <name>Mg(2+)</name>
        <dbReference type="ChEBI" id="CHEBI:18420"/>
        <label>2</label>
    </ligand>
</feature>
<dbReference type="InterPro" id="IPR003615">
    <property type="entry name" value="HNH_nuc"/>
</dbReference>
<proteinExistence type="inferred from homology"/>
<feature type="region of interest" description="Disordered" evidence="13">
    <location>
        <begin position="177"/>
        <end position="197"/>
    </location>
</feature>
<keyword evidence="7 12" id="KW-0694">RNA-binding</keyword>
<gene>
    <name evidence="12 15" type="primary">cas9</name>
    <name evidence="15" type="synonym">csn1</name>
    <name evidence="15" type="ORF">WJT86_06130</name>
</gene>
<dbReference type="NCBIfam" id="TIGR01865">
    <property type="entry name" value="cas_Csn1"/>
    <property type="match status" value="1"/>
</dbReference>
<keyword evidence="5 12" id="KW-0378">Hydrolase</keyword>
<evidence type="ECO:0000313" key="15">
    <source>
        <dbReference type="EMBL" id="MEN3930642.1"/>
    </source>
</evidence>
<dbReference type="RefSeq" id="WP_346336642.1">
    <property type="nucleotide sequence ID" value="NZ_JBBYXI010000002.1"/>
</dbReference>
<comment type="caution">
    <text evidence="15">The sequence shown here is derived from an EMBL/GenBank/DDBJ whole genome shotgun (WGS) entry which is preliminary data.</text>
</comment>
<dbReference type="Pfam" id="PF13395">
    <property type="entry name" value="HNH_4"/>
    <property type="match status" value="1"/>
</dbReference>
<organism evidence="15 16">
    <name type="scientific">Hohaiivirga grylli</name>
    <dbReference type="NCBI Taxonomy" id="3133970"/>
    <lineage>
        <taxon>Bacteria</taxon>
        <taxon>Pseudomonadati</taxon>
        <taxon>Pseudomonadota</taxon>
        <taxon>Alphaproteobacteria</taxon>
        <taxon>Hyphomicrobiales</taxon>
        <taxon>Methylobacteriaceae</taxon>
        <taxon>Hohaiivirga</taxon>
    </lineage>
</organism>
<feature type="domain" description="HNH Cas9-type" evidence="14">
    <location>
        <begin position="542"/>
        <end position="694"/>
    </location>
</feature>
<evidence type="ECO:0000256" key="5">
    <source>
        <dbReference type="ARBA" id="ARBA00022801"/>
    </source>
</evidence>
<dbReference type="InterPro" id="IPR036397">
    <property type="entry name" value="RNaseH_sf"/>
</dbReference>
<dbReference type="EMBL" id="JBBYXI010000002">
    <property type="protein sequence ID" value="MEN3930642.1"/>
    <property type="molecule type" value="Genomic_DNA"/>
</dbReference>
<feature type="binding site" evidence="12">
    <location>
        <position position="538"/>
    </location>
    <ligand>
        <name>Mg(2+)</name>
        <dbReference type="ChEBI" id="CHEBI:18420"/>
        <label>1</label>
    </ligand>
</feature>
<evidence type="ECO:0000256" key="2">
    <source>
        <dbReference type="ARBA" id="ARBA00022722"/>
    </source>
</evidence>
<dbReference type="Proteomes" id="UP001418637">
    <property type="component" value="Unassembled WGS sequence"/>
</dbReference>
<keyword evidence="8 12" id="KW-0051">Antiviral defense</keyword>
<dbReference type="Pfam" id="PF18541">
    <property type="entry name" value="RuvC_III"/>
    <property type="match status" value="1"/>
</dbReference>